<proteinExistence type="predicted"/>
<accession>S5Z5E8</accession>
<sequence length="149" mass="16276">MYDGAMTDTKAPAPNPCGSCPYRRDTPSGVWAKQEYVKLAEYDADMAFQPPHLFLCHQHDAGSDQSRLCAGWVGTHGADNLLALRLAGVFGTLPPDELDKTLDYSTPVPLFDSGAEAAEHGIRDIESPSEDAERAIEKIANRRDDIRMG</sequence>
<organism evidence="1 2">
    <name type="scientific">Mycobacterium phage Whirlwind</name>
    <dbReference type="NCBI Taxonomy" id="1340826"/>
    <lineage>
        <taxon>Viruses</taxon>
        <taxon>Duplodnaviria</taxon>
        <taxon>Heunggongvirae</taxon>
        <taxon>Uroviricota</taxon>
        <taxon>Caudoviricetes</taxon>
        <taxon>Vilmaviridae</taxon>
        <taxon>Lclasvirinae</taxon>
        <taxon>Lumosvirus</taxon>
        <taxon>Lumosvirus whirlwind</taxon>
    </lineage>
</organism>
<dbReference type="Proteomes" id="UP000015551">
    <property type="component" value="Segment"/>
</dbReference>
<dbReference type="GeneID" id="16548089"/>
<dbReference type="EMBL" id="KF024725">
    <property type="protein sequence ID" value="AGT12716.1"/>
    <property type="molecule type" value="Genomic_DNA"/>
</dbReference>
<protein>
    <submittedName>
        <fullName evidence="1">Uncharacterized protein</fullName>
    </submittedName>
</protein>
<reference evidence="1 2" key="1">
    <citation type="submission" date="2013-05" db="EMBL/GenBank/DDBJ databases">
        <authorList>
            <person name="Williams P.R."/>
            <person name="Bowman C.A."/>
            <person name="Russell D.A."/>
            <person name="Jacobs-Sera D."/>
            <person name="Hendrix R.W."/>
            <person name="Hatfull G.F."/>
        </authorList>
    </citation>
    <scope>NUCLEOTIDE SEQUENCE [LARGE SCALE GENOMIC DNA]</scope>
</reference>
<dbReference type="RefSeq" id="YP_008408766.1">
    <property type="nucleotide sequence ID" value="NC_022052.1"/>
</dbReference>
<evidence type="ECO:0000313" key="1">
    <source>
        <dbReference type="EMBL" id="AGT12716.1"/>
    </source>
</evidence>
<dbReference type="Pfam" id="PF19800">
    <property type="entry name" value="DUF6283"/>
    <property type="match status" value="1"/>
</dbReference>
<dbReference type="OrthoDB" id="23777at10239"/>
<dbReference type="InterPro" id="IPR046250">
    <property type="entry name" value="DUF6283"/>
</dbReference>
<gene>
    <name evidence="1" type="primary">120</name>
    <name evidence="1" type="ORF">PBI_WHIRLWIND_120</name>
</gene>
<evidence type="ECO:0000313" key="2">
    <source>
        <dbReference type="Proteomes" id="UP000015551"/>
    </source>
</evidence>
<name>S5Z5E8_9CAUD</name>
<dbReference type="KEGG" id="vg:16548089"/>
<keyword evidence="2" id="KW-1185">Reference proteome</keyword>